<organism evidence="2 3">
    <name type="scientific">Armillaria luteobubalina</name>
    <dbReference type="NCBI Taxonomy" id="153913"/>
    <lineage>
        <taxon>Eukaryota</taxon>
        <taxon>Fungi</taxon>
        <taxon>Dikarya</taxon>
        <taxon>Basidiomycota</taxon>
        <taxon>Agaricomycotina</taxon>
        <taxon>Agaricomycetes</taxon>
        <taxon>Agaricomycetidae</taxon>
        <taxon>Agaricales</taxon>
        <taxon>Marasmiineae</taxon>
        <taxon>Physalacriaceae</taxon>
        <taxon>Armillaria</taxon>
    </lineage>
</organism>
<proteinExistence type="predicted"/>
<feature type="compositionally biased region" description="Acidic residues" evidence="1">
    <location>
        <begin position="232"/>
        <end position="247"/>
    </location>
</feature>
<comment type="caution">
    <text evidence="2">The sequence shown here is derived from an EMBL/GenBank/DDBJ whole genome shotgun (WGS) entry which is preliminary data.</text>
</comment>
<evidence type="ECO:0000256" key="1">
    <source>
        <dbReference type="SAM" id="MobiDB-lite"/>
    </source>
</evidence>
<name>A0AA39QHE5_9AGAR</name>
<keyword evidence="3" id="KW-1185">Reference proteome</keyword>
<evidence type="ECO:0000313" key="2">
    <source>
        <dbReference type="EMBL" id="KAK0502100.1"/>
    </source>
</evidence>
<gene>
    <name evidence="2" type="ORF">EDD18DRAFT_1139215</name>
</gene>
<protein>
    <submittedName>
        <fullName evidence="2">Uncharacterized protein</fullName>
    </submittedName>
</protein>
<feature type="region of interest" description="Disordered" evidence="1">
    <location>
        <begin position="210"/>
        <end position="255"/>
    </location>
</feature>
<dbReference type="EMBL" id="JAUEPU010000005">
    <property type="protein sequence ID" value="KAK0502100.1"/>
    <property type="molecule type" value="Genomic_DNA"/>
</dbReference>
<dbReference type="Proteomes" id="UP001175228">
    <property type="component" value="Unassembled WGS sequence"/>
</dbReference>
<sequence>MPPQRNGKTSRRLHTPAHGRPPLQSQPPPVKVSNRYVLRKGIGEFHVHEVPGSNSLGGLIGHLPSIFMLQYVEHNDYLRRLHKKKGIAACRDYRHEPIGYSTVVASYNLGSMKTKFVEWVNTNGQYELTHLDSPSPSAKELRVDMPILFDPSTLEIPGYVLVPKQEYDENRFLGHTMFLRQERAKNRAVQRRQDKRAKLFFEDDDLQEFLDSSGDEGSLQFIGGSPQGNNEVDAEGDPDNGEEEDGNGDAAMGTA</sequence>
<evidence type="ECO:0000313" key="3">
    <source>
        <dbReference type="Proteomes" id="UP001175228"/>
    </source>
</evidence>
<reference evidence="2" key="1">
    <citation type="submission" date="2023-06" db="EMBL/GenBank/DDBJ databases">
        <authorList>
            <consortium name="Lawrence Berkeley National Laboratory"/>
            <person name="Ahrendt S."/>
            <person name="Sahu N."/>
            <person name="Indic B."/>
            <person name="Wong-Bajracharya J."/>
            <person name="Merenyi Z."/>
            <person name="Ke H.-M."/>
            <person name="Monk M."/>
            <person name="Kocsube S."/>
            <person name="Drula E."/>
            <person name="Lipzen A."/>
            <person name="Balint B."/>
            <person name="Henrissat B."/>
            <person name="Andreopoulos B."/>
            <person name="Martin F.M."/>
            <person name="Harder C.B."/>
            <person name="Rigling D."/>
            <person name="Ford K.L."/>
            <person name="Foster G.D."/>
            <person name="Pangilinan J."/>
            <person name="Papanicolaou A."/>
            <person name="Barry K."/>
            <person name="LaButti K."/>
            <person name="Viragh M."/>
            <person name="Koriabine M."/>
            <person name="Yan M."/>
            <person name="Riley R."/>
            <person name="Champramary S."/>
            <person name="Plett K.L."/>
            <person name="Tsai I.J."/>
            <person name="Slot J."/>
            <person name="Sipos G."/>
            <person name="Plett J."/>
            <person name="Nagy L.G."/>
            <person name="Grigoriev I.V."/>
        </authorList>
    </citation>
    <scope>NUCLEOTIDE SEQUENCE</scope>
    <source>
        <strain evidence="2">HWK02</strain>
    </source>
</reference>
<feature type="region of interest" description="Disordered" evidence="1">
    <location>
        <begin position="1"/>
        <end position="30"/>
    </location>
</feature>
<feature type="compositionally biased region" description="Basic residues" evidence="1">
    <location>
        <begin position="8"/>
        <end position="17"/>
    </location>
</feature>
<accession>A0AA39QHE5</accession>
<dbReference type="AlphaFoldDB" id="A0AA39QHE5"/>